<feature type="compositionally biased region" description="Acidic residues" evidence="4">
    <location>
        <begin position="1"/>
        <end position="21"/>
    </location>
</feature>
<dbReference type="InterPro" id="IPR000834">
    <property type="entry name" value="Peptidase_M14"/>
</dbReference>
<dbReference type="EMBL" id="MLAK01000217">
    <property type="protein sequence ID" value="OHT15537.1"/>
    <property type="molecule type" value="Genomic_DNA"/>
</dbReference>
<sequence>MSSDDDVINDGNDNLEEEEQQEPQYTSDSLKDSCHYRILGHPPENHSPFSVLAKKPKWPPKLWKIGTLIYDVHDPSKNLPPAESPNDLTLRFESRFESGNLSKVYQLSAESYHCVLEYDRNPSGSCQWFYFLIRNARKDTKYTFYISGFHKGKSLYCSGARVFWYSRQQALKDGISWSRGGTNYSYQVTKRLKKKKKRASLQFQIKFPYNNDEICLCYALPYTYSDLLKSIEQWEKKAKPGYFIKDVLCETAGGRPCPLLTITNPDSCIPNDKKKCVFLTGRIHPGESNSSYLVHGILDFFLSDDPAAHYILDHCIVKCIPMINIDGVVEGFYRVSLSGNDLNRMWTSPDLVLHPVVNHTKNLIKQISTEREIAVYLDFHGHSRLHGTFMYGCPNDDDPELRDAEKTLPRVLSFLSDAFSWNHCVFSFPKERKAAGRIVVRTEVDVVHSFTIETSFGGVTAGPRAGCLYDEILWKELGSKCGGAVYHLLNGNDSPLVSYVGKEISFLAPRPLPLANNEERDEVQINFTDSEAVQPHPPPPKNGQNLFHMKQPTSYLNADINAISTNSNGINTPQWKQLQFVLV</sequence>
<dbReference type="PROSITE" id="PS52035">
    <property type="entry name" value="PEPTIDASE_M14"/>
    <property type="match status" value="1"/>
</dbReference>
<dbReference type="AlphaFoldDB" id="A0A1J4KW39"/>
<keyword evidence="7" id="KW-1185">Reference proteome</keyword>
<dbReference type="GO" id="GO:0004181">
    <property type="term" value="F:metallocarboxypeptidase activity"/>
    <property type="evidence" value="ECO:0007669"/>
    <property type="project" value="InterPro"/>
</dbReference>
<dbReference type="SUPFAM" id="SSF53187">
    <property type="entry name" value="Zn-dependent exopeptidases"/>
    <property type="match status" value="1"/>
</dbReference>
<comment type="similarity">
    <text evidence="2 3">Belongs to the peptidase M14 family.</text>
</comment>
<feature type="domain" description="Peptidase M14" evidence="5">
    <location>
        <begin position="220"/>
        <end position="492"/>
    </location>
</feature>
<accession>A0A1J4KW39</accession>
<dbReference type="GO" id="GO:0006508">
    <property type="term" value="P:proteolysis"/>
    <property type="evidence" value="ECO:0007669"/>
    <property type="project" value="InterPro"/>
</dbReference>
<proteinExistence type="inferred from homology"/>
<protein>
    <submittedName>
        <fullName evidence="6">Clan MC, family M14, Zinc carboxypeptidase-like metallopeptidase</fullName>
    </submittedName>
</protein>
<dbReference type="Proteomes" id="UP000179807">
    <property type="component" value="Unassembled WGS sequence"/>
</dbReference>
<name>A0A1J4KW39_9EUKA</name>
<feature type="region of interest" description="Disordered" evidence="4">
    <location>
        <begin position="1"/>
        <end position="29"/>
    </location>
</feature>
<reference evidence="6" key="1">
    <citation type="submission" date="2016-10" db="EMBL/GenBank/DDBJ databases">
        <authorList>
            <person name="Benchimol M."/>
            <person name="Almeida L.G."/>
            <person name="Vasconcelos A.T."/>
            <person name="Perreira-Neves A."/>
            <person name="Rosa I.A."/>
            <person name="Tasca T."/>
            <person name="Bogo M.R."/>
            <person name="de Souza W."/>
        </authorList>
    </citation>
    <scope>NUCLEOTIDE SEQUENCE [LARGE SCALE GENOMIC DNA]</scope>
    <source>
        <strain evidence="6">K</strain>
    </source>
</reference>
<dbReference type="PANTHER" id="PTHR12756:SF11">
    <property type="entry name" value="CYTOSOLIC CARBOXYPEPTIDASE 1"/>
    <property type="match status" value="1"/>
</dbReference>
<evidence type="ECO:0000259" key="5">
    <source>
        <dbReference type="PROSITE" id="PS52035"/>
    </source>
</evidence>
<dbReference type="PANTHER" id="PTHR12756">
    <property type="entry name" value="CYTOSOLIC CARBOXYPEPTIDASE"/>
    <property type="match status" value="1"/>
</dbReference>
<comment type="caution">
    <text evidence="6">The sequence shown here is derived from an EMBL/GenBank/DDBJ whole genome shotgun (WGS) entry which is preliminary data.</text>
</comment>
<dbReference type="OrthoDB" id="10253041at2759"/>
<feature type="active site" description="Proton donor/acceptor" evidence="3">
    <location>
        <position position="453"/>
    </location>
</feature>
<dbReference type="InterPro" id="IPR050821">
    <property type="entry name" value="Cytosolic_carboxypeptidase"/>
</dbReference>
<gene>
    <name evidence="6" type="ORF">TRFO_02870</name>
</gene>
<evidence type="ECO:0000256" key="3">
    <source>
        <dbReference type="PROSITE-ProRule" id="PRU01379"/>
    </source>
</evidence>
<dbReference type="Pfam" id="PF00246">
    <property type="entry name" value="Peptidase_M14"/>
    <property type="match status" value="1"/>
</dbReference>
<evidence type="ECO:0000256" key="1">
    <source>
        <dbReference type="ARBA" id="ARBA00001947"/>
    </source>
</evidence>
<organism evidence="6 7">
    <name type="scientific">Tritrichomonas foetus</name>
    <dbReference type="NCBI Taxonomy" id="1144522"/>
    <lineage>
        <taxon>Eukaryota</taxon>
        <taxon>Metamonada</taxon>
        <taxon>Parabasalia</taxon>
        <taxon>Tritrichomonadida</taxon>
        <taxon>Tritrichomonadidae</taxon>
        <taxon>Tritrichomonas</taxon>
    </lineage>
</organism>
<dbReference type="GO" id="GO:0008270">
    <property type="term" value="F:zinc ion binding"/>
    <property type="evidence" value="ECO:0007669"/>
    <property type="project" value="InterPro"/>
</dbReference>
<comment type="cofactor">
    <cofactor evidence="1">
        <name>Zn(2+)</name>
        <dbReference type="ChEBI" id="CHEBI:29105"/>
    </cofactor>
</comment>
<evidence type="ECO:0000256" key="2">
    <source>
        <dbReference type="ARBA" id="ARBA00005988"/>
    </source>
</evidence>
<dbReference type="InterPro" id="IPR040626">
    <property type="entry name" value="Pepdidase_M14_N"/>
</dbReference>
<dbReference type="Gene3D" id="2.60.40.3120">
    <property type="match status" value="1"/>
</dbReference>
<evidence type="ECO:0000256" key="4">
    <source>
        <dbReference type="SAM" id="MobiDB-lite"/>
    </source>
</evidence>
<dbReference type="RefSeq" id="XP_068368673.1">
    <property type="nucleotide sequence ID" value="XM_068490958.1"/>
</dbReference>
<dbReference type="VEuPathDB" id="TrichDB:TRFO_02870"/>
<dbReference type="Pfam" id="PF18027">
    <property type="entry name" value="Pepdidase_M14_N"/>
    <property type="match status" value="1"/>
</dbReference>
<dbReference type="Gene3D" id="3.40.630.10">
    <property type="entry name" value="Zn peptidases"/>
    <property type="match status" value="1"/>
</dbReference>
<dbReference type="GeneID" id="94825662"/>
<evidence type="ECO:0000313" key="7">
    <source>
        <dbReference type="Proteomes" id="UP000179807"/>
    </source>
</evidence>
<evidence type="ECO:0000313" key="6">
    <source>
        <dbReference type="EMBL" id="OHT15537.1"/>
    </source>
</evidence>